<reference evidence="3" key="1">
    <citation type="journal article" date="2019" name="Int. J. Syst. Evol. Microbiol.">
        <title>The Global Catalogue of Microorganisms (GCM) 10K type strain sequencing project: providing services to taxonomists for standard genome sequencing and annotation.</title>
        <authorList>
            <consortium name="The Broad Institute Genomics Platform"/>
            <consortium name="The Broad Institute Genome Sequencing Center for Infectious Disease"/>
            <person name="Wu L."/>
            <person name="Ma J."/>
        </authorList>
    </citation>
    <scope>NUCLEOTIDE SEQUENCE [LARGE SCALE GENOMIC DNA]</scope>
    <source>
        <strain evidence="3">JCM 17017</strain>
    </source>
</reference>
<dbReference type="EMBL" id="BAABCM010000027">
    <property type="protein sequence ID" value="GAA3857416.1"/>
    <property type="molecule type" value="Genomic_DNA"/>
</dbReference>
<protein>
    <submittedName>
        <fullName evidence="2">Uncharacterized protein</fullName>
    </submittedName>
</protein>
<accession>A0ABP7JWF5</accession>
<evidence type="ECO:0000313" key="2">
    <source>
        <dbReference type="EMBL" id="GAA3857416.1"/>
    </source>
</evidence>
<sequence length="84" mass="8928">MTQPHDHQRHTHDPTGQRGSTSPQGHGGHKGHGLMMIACCIPMLAIAIVLVATGVISAGWLVFAAICTVMMALMMRGMGHGENR</sequence>
<comment type="caution">
    <text evidence="2">The sequence shown here is derived from an EMBL/GenBank/DDBJ whole genome shotgun (WGS) entry which is preliminary data.</text>
</comment>
<dbReference type="Proteomes" id="UP001501624">
    <property type="component" value="Unassembled WGS sequence"/>
</dbReference>
<dbReference type="RefSeq" id="WP_237339832.1">
    <property type="nucleotide sequence ID" value="NZ_BAABCM010000027.1"/>
</dbReference>
<evidence type="ECO:0000313" key="3">
    <source>
        <dbReference type="Proteomes" id="UP001501624"/>
    </source>
</evidence>
<feature type="compositionally biased region" description="Basic and acidic residues" evidence="1">
    <location>
        <begin position="1"/>
        <end position="15"/>
    </location>
</feature>
<organism evidence="2 3">
    <name type="scientific">Amycolatopsis tucumanensis</name>
    <dbReference type="NCBI Taxonomy" id="401106"/>
    <lineage>
        <taxon>Bacteria</taxon>
        <taxon>Bacillati</taxon>
        <taxon>Actinomycetota</taxon>
        <taxon>Actinomycetes</taxon>
        <taxon>Pseudonocardiales</taxon>
        <taxon>Pseudonocardiaceae</taxon>
        <taxon>Amycolatopsis</taxon>
    </lineage>
</organism>
<evidence type="ECO:0000256" key="1">
    <source>
        <dbReference type="SAM" id="MobiDB-lite"/>
    </source>
</evidence>
<keyword evidence="3" id="KW-1185">Reference proteome</keyword>
<gene>
    <name evidence="2" type="ORF">GCM10022380_88460</name>
</gene>
<feature type="region of interest" description="Disordered" evidence="1">
    <location>
        <begin position="1"/>
        <end position="30"/>
    </location>
</feature>
<name>A0ABP7JWF5_9PSEU</name>
<proteinExistence type="predicted"/>